<keyword evidence="15" id="KW-0624">Polysaccharide degradation</keyword>
<evidence type="ECO:0000256" key="11">
    <source>
        <dbReference type="ARBA" id="ARBA00023136"/>
    </source>
</evidence>
<evidence type="ECO:0000256" key="18">
    <source>
        <dbReference type="ARBA" id="ARBA00043078"/>
    </source>
</evidence>
<evidence type="ECO:0000256" key="9">
    <source>
        <dbReference type="ARBA" id="ARBA00022729"/>
    </source>
</evidence>
<dbReference type="EMBL" id="JAWDJX010000049">
    <property type="protein sequence ID" value="KAK3048422.1"/>
    <property type="molecule type" value="Genomic_DNA"/>
</dbReference>
<sequence>MSGHGYAGPRFHEDFPTTADAPLRPSEAYNSMDPHQQQNHGRTLPRRPVAPYARQPAAASPPPPSYRSNGDQEPYTPYRPNAGTPDQSHYGAAAVGGVGAAVPQAPRGEDGPYGHQQDYSQHQDPFAQSYSSESVPASGQQSLHSAHSVGYGYGYDQSMPGGRQPYRGDGYDEFMDPRNIADDGEDGLEAPPPRPRSRFAMAGVAGGAGAATGLKAFTNGDASGSYGPVKGGSDGVEKSEWLKSESTSKKKLKWIVISVIVLIILGAIAGGVAAALLNKKSNSSSGGGGRGSSSNSDGIWDIDSPQVKAVLNNKDLHKVFPGMDYTPYNAQYPACLSNMPYQNDVTLDVAVLAQLTPAIRLYGTDCNQTEQVLKGIDLLGYNDTMKVWLGVFLGDNSTTNVRQLDQMYDILDNYPSSHFAGVIVGNEVLYTKSITIDELASQLTKVRQQLAKRSIDLPVATSDLGDNWTPGLAADSDIVMANVHPFFAGVTPDKAPGWTWDFWDSRDVVLKSNSGGKYPANIISETGWPTEGGNDCGNGAKCPTKTAGAIAGIDELNTFMDGWVCPSIANGTTYFWFEAFDEPWKEVFNDAKTGDFWEPHWGLFDVDRNLKKGVKIPDCGGKTLTTPY</sequence>
<name>A0AAJ0DEP7_9PEZI</name>
<dbReference type="PANTHER" id="PTHR16631">
    <property type="entry name" value="GLUCAN 1,3-BETA-GLUCOSIDASE"/>
    <property type="match status" value="1"/>
</dbReference>
<feature type="region of interest" description="Disordered" evidence="20">
    <location>
        <begin position="281"/>
        <end position="300"/>
    </location>
</feature>
<dbReference type="GO" id="GO:0000272">
    <property type="term" value="P:polysaccharide catabolic process"/>
    <property type="evidence" value="ECO:0007669"/>
    <property type="project" value="UniProtKB-KW"/>
</dbReference>
<feature type="compositionally biased region" description="Polar residues" evidence="20">
    <location>
        <begin position="117"/>
        <end position="145"/>
    </location>
</feature>
<reference evidence="22" key="1">
    <citation type="submission" date="2023-04" db="EMBL/GenBank/DDBJ databases">
        <title>Black Yeasts Isolated from many extreme environments.</title>
        <authorList>
            <person name="Coleine C."/>
            <person name="Stajich J.E."/>
            <person name="Selbmann L."/>
        </authorList>
    </citation>
    <scope>NUCLEOTIDE SEQUENCE</scope>
    <source>
        <strain evidence="22">CCFEE 5312</strain>
    </source>
</reference>
<proteinExistence type="inferred from homology"/>
<evidence type="ECO:0000256" key="15">
    <source>
        <dbReference type="ARBA" id="ARBA00023326"/>
    </source>
</evidence>
<accession>A0AAJ0DEP7</accession>
<dbReference type="GO" id="GO:0009277">
    <property type="term" value="C:fungal-type cell wall"/>
    <property type="evidence" value="ECO:0007669"/>
    <property type="project" value="TreeGrafter"/>
</dbReference>
<evidence type="ECO:0000313" key="23">
    <source>
        <dbReference type="Proteomes" id="UP001271007"/>
    </source>
</evidence>
<feature type="transmembrane region" description="Helical" evidence="21">
    <location>
        <begin position="254"/>
        <end position="277"/>
    </location>
</feature>
<dbReference type="GO" id="GO:0009986">
    <property type="term" value="C:cell surface"/>
    <property type="evidence" value="ECO:0007669"/>
    <property type="project" value="TreeGrafter"/>
</dbReference>
<evidence type="ECO:0000256" key="2">
    <source>
        <dbReference type="ARBA" id="ARBA00004191"/>
    </source>
</evidence>
<protein>
    <recommendedName>
        <fullName evidence="5">glucan endo-1,3-beta-D-glucosidase</fullName>
        <ecNumber evidence="5">3.2.1.39</ecNumber>
    </recommendedName>
    <alternativeName>
        <fullName evidence="18">Endo-1,3-beta-glucanase btgC</fullName>
    </alternativeName>
    <alternativeName>
        <fullName evidence="17">Laminarinase btgC</fullName>
    </alternativeName>
</protein>
<keyword evidence="21" id="KW-1133">Transmembrane helix</keyword>
<dbReference type="PANTHER" id="PTHR16631:SF17">
    <property type="entry name" value="GLUCAN ENDO-1,3-BETA-GLUCOSIDASE BTGC"/>
    <property type="match status" value="1"/>
</dbReference>
<dbReference type="Proteomes" id="UP001271007">
    <property type="component" value="Unassembled WGS sequence"/>
</dbReference>
<dbReference type="GO" id="GO:0005886">
    <property type="term" value="C:plasma membrane"/>
    <property type="evidence" value="ECO:0007669"/>
    <property type="project" value="UniProtKB-SubCell"/>
</dbReference>
<evidence type="ECO:0000256" key="6">
    <source>
        <dbReference type="ARBA" id="ARBA00022475"/>
    </source>
</evidence>
<keyword evidence="11 21" id="KW-0472">Membrane</keyword>
<evidence type="ECO:0000256" key="1">
    <source>
        <dbReference type="ARBA" id="ARBA00000382"/>
    </source>
</evidence>
<evidence type="ECO:0000256" key="4">
    <source>
        <dbReference type="ARBA" id="ARBA00008773"/>
    </source>
</evidence>
<keyword evidence="10" id="KW-0378">Hydrolase</keyword>
<feature type="region of interest" description="Disordered" evidence="20">
    <location>
        <begin position="1"/>
        <end position="195"/>
    </location>
</feature>
<keyword evidence="7" id="KW-0134">Cell wall</keyword>
<evidence type="ECO:0000256" key="5">
    <source>
        <dbReference type="ARBA" id="ARBA00012780"/>
    </source>
</evidence>
<dbReference type="InterPro" id="IPR000490">
    <property type="entry name" value="Glyco_hydro_17"/>
</dbReference>
<comment type="caution">
    <text evidence="22">The sequence shown here is derived from an EMBL/GenBank/DDBJ whole genome shotgun (WGS) entry which is preliminary data.</text>
</comment>
<evidence type="ECO:0000256" key="7">
    <source>
        <dbReference type="ARBA" id="ARBA00022512"/>
    </source>
</evidence>
<dbReference type="Gene3D" id="3.20.20.80">
    <property type="entry name" value="Glycosidases"/>
    <property type="match status" value="1"/>
</dbReference>
<keyword evidence="23" id="KW-1185">Reference proteome</keyword>
<comment type="catalytic activity">
    <reaction evidence="1">
        <text>Hydrolysis of (1-&gt;3)-beta-D-glucosidic linkages in (1-&gt;3)-beta-D-glucans.</text>
        <dbReference type="EC" id="3.2.1.39"/>
    </reaction>
</comment>
<dbReference type="InterPro" id="IPR050732">
    <property type="entry name" value="Beta-glucan_modifiers"/>
</dbReference>
<dbReference type="GO" id="GO:0042973">
    <property type="term" value="F:glucan endo-1,3-beta-D-glucosidase activity"/>
    <property type="evidence" value="ECO:0007669"/>
    <property type="project" value="UniProtKB-EC"/>
</dbReference>
<keyword evidence="8" id="KW-0964">Secreted</keyword>
<dbReference type="EC" id="3.2.1.39" evidence="5"/>
<dbReference type="AlphaFoldDB" id="A0AAJ0DEP7"/>
<keyword evidence="14" id="KW-0961">Cell wall biogenesis/degradation</keyword>
<dbReference type="Pfam" id="PF00332">
    <property type="entry name" value="Glyco_hydro_17"/>
    <property type="match status" value="1"/>
</dbReference>
<comment type="similarity">
    <text evidence="4 19">Belongs to the glycosyl hydrolase 17 family.</text>
</comment>
<comment type="subcellular location">
    <subcellularLocation>
        <location evidence="3">Cell membrane</location>
        <topology evidence="3">Single-pass type II membrane protein</topology>
    </subcellularLocation>
    <subcellularLocation>
        <location evidence="2">Secreted</location>
        <location evidence="2">Cell wall</location>
    </subcellularLocation>
</comment>
<evidence type="ECO:0000256" key="13">
    <source>
        <dbReference type="ARBA" id="ARBA00023277"/>
    </source>
</evidence>
<evidence type="ECO:0000256" key="19">
    <source>
        <dbReference type="RuleBase" id="RU004335"/>
    </source>
</evidence>
<evidence type="ECO:0000256" key="10">
    <source>
        <dbReference type="ARBA" id="ARBA00022801"/>
    </source>
</evidence>
<dbReference type="InterPro" id="IPR017853">
    <property type="entry name" value="GH"/>
</dbReference>
<keyword evidence="12" id="KW-0325">Glycoprotein</keyword>
<feature type="compositionally biased region" description="Low complexity" evidence="20">
    <location>
        <begin position="46"/>
        <end position="58"/>
    </location>
</feature>
<dbReference type="GO" id="GO:0005576">
    <property type="term" value="C:extracellular region"/>
    <property type="evidence" value="ECO:0007669"/>
    <property type="project" value="TreeGrafter"/>
</dbReference>
<dbReference type="SUPFAM" id="SSF51445">
    <property type="entry name" value="(Trans)glycosidases"/>
    <property type="match status" value="1"/>
</dbReference>
<organism evidence="22 23">
    <name type="scientific">Extremus antarcticus</name>
    <dbReference type="NCBI Taxonomy" id="702011"/>
    <lineage>
        <taxon>Eukaryota</taxon>
        <taxon>Fungi</taxon>
        <taxon>Dikarya</taxon>
        <taxon>Ascomycota</taxon>
        <taxon>Pezizomycotina</taxon>
        <taxon>Dothideomycetes</taxon>
        <taxon>Dothideomycetidae</taxon>
        <taxon>Mycosphaerellales</taxon>
        <taxon>Extremaceae</taxon>
        <taxon>Extremus</taxon>
    </lineage>
</organism>
<evidence type="ECO:0000256" key="3">
    <source>
        <dbReference type="ARBA" id="ARBA00004401"/>
    </source>
</evidence>
<comment type="function">
    <text evidence="16">Glucanases play a role in cell expansion during growth, in cell-cell fusion during mating, and in spore release during sporulation. This enzyme may be involved in beta-glucan degradation. Active on laminarin and lichenan.</text>
</comment>
<keyword evidence="6" id="KW-1003">Cell membrane</keyword>
<evidence type="ECO:0000256" key="12">
    <source>
        <dbReference type="ARBA" id="ARBA00023180"/>
    </source>
</evidence>
<evidence type="ECO:0000256" key="20">
    <source>
        <dbReference type="SAM" id="MobiDB-lite"/>
    </source>
</evidence>
<evidence type="ECO:0000256" key="17">
    <source>
        <dbReference type="ARBA" id="ARBA00042373"/>
    </source>
</evidence>
<keyword evidence="9" id="KW-0732">Signal</keyword>
<evidence type="ECO:0000313" key="22">
    <source>
        <dbReference type="EMBL" id="KAK3048422.1"/>
    </source>
</evidence>
<evidence type="ECO:0000256" key="8">
    <source>
        <dbReference type="ARBA" id="ARBA00022525"/>
    </source>
</evidence>
<evidence type="ECO:0000256" key="14">
    <source>
        <dbReference type="ARBA" id="ARBA00023316"/>
    </source>
</evidence>
<dbReference type="GO" id="GO:0071555">
    <property type="term" value="P:cell wall organization"/>
    <property type="evidence" value="ECO:0007669"/>
    <property type="project" value="UniProtKB-KW"/>
</dbReference>
<evidence type="ECO:0000256" key="16">
    <source>
        <dbReference type="ARBA" id="ARBA00037649"/>
    </source>
</evidence>
<gene>
    <name evidence="22" type="ORF">LTR09_010253</name>
</gene>
<keyword evidence="13" id="KW-0119">Carbohydrate metabolism</keyword>
<keyword evidence="21" id="KW-0812">Transmembrane</keyword>
<evidence type="ECO:0000256" key="21">
    <source>
        <dbReference type="SAM" id="Phobius"/>
    </source>
</evidence>